<feature type="signal peptide" evidence="9">
    <location>
        <begin position="1"/>
        <end position="22"/>
    </location>
</feature>
<evidence type="ECO:0000256" key="1">
    <source>
        <dbReference type="ARBA" id="ARBA00010701"/>
    </source>
</evidence>
<dbReference type="AlphaFoldDB" id="A0AAJ7RTD6"/>
<dbReference type="PANTHER" id="PTHR11005">
    <property type="entry name" value="LYSOSOMAL ACID LIPASE-RELATED"/>
    <property type="match status" value="1"/>
</dbReference>
<dbReference type="RefSeq" id="XP_024946768.1">
    <property type="nucleotide sequence ID" value="XM_025091000.1"/>
</dbReference>
<evidence type="ECO:0000256" key="2">
    <source>
        <dbReference type="ARBA" id="ARBA00022729"/>
    </source>
</evidence>
<comment type="similarity">
    <text evidence="1 7">Belongs to the AB hydrolase superfamily. Lipase family.</text>
</comment>
<dbReference type="Proteomes" id="UP000694920">
    <property type="component" value="Unplaced"/>
</dbReference>
<keyword evidence="6" id="KW-0325">Glycoprotein</keyword>
<reference evidence="12" key="1">
    <citation type="submission" date="2025-08" db="UniProtKB">
        <authorList>
            <consortium name="RefSeq"/>
        </authorList>
    </citation>
    <scope>IDENTIFICATION</scope>
</reference>
<feature type="active site" description="Nucleophile" evidence="8">
    <location>
        <position position="174"/>
    </location>
</feature>
<organism evidence="11 12">
    <name type="scientific">Cephus cinctus</name>
    <name type="common">Wheat stem sawfly</name>
    <dbReference type="NCBI Taxonomy" id="211228"/>
    <lineage>
        <taxon>Eukaryota</taxon>
        <taxon>Metazoa</taxon>
        <taxon>Ecdysozoa</taxon>
        <taxon>Arthropoda</taxon>
        <taxon>Hexapoda</taxon>
        <taxon>Insecta</taxon>
        <taxon>Pterygota</taxon>
        <taxon>Neoptera</taxon>
        <taxon>Endopterygota</taxon>
        <taxon>Hymenoptera</taxon>
        <taxon>Cephoidea</taxon>
        <taxon>Cephidae</taxon>
        <taxon>Cephus</taxon>
    </lineage>
</organism>
<dbReference type="GO" id="GO:0016042">
    <property type="term" value="P:lipid catabolic process"/>
    <property type="evidence" value="ECO:0007669"/>
    <property type="project" value="UniProtKB-KW"/>
</dbReference>
<keyword evidence="11" id="KW-1185">Reference proteome</keyword>
<proteinExistence type="inferred from homology"/>
<feature type="active site" description="Charge relay system" evidence="8">
    <location>
        <position position="379"/>
    </location>
</feature>
<keyword evidence="4 7" id="KW-0442">Lipid degradation</keyword>
<dbReference type="Gene3D" id="3.40.50.1820">
    <property type="entry name" value="alpha/beta hydrolase"/>
    <property type="match status" value="1"/>
</dbReference>
<evidence type="ECO:0000256" key="7">
    <source>
        <dbReference type="PIRNR" id="PIRNR000862"/>
    </source>
</evidence>
<dbReference type="SUPFAM" id="SSF53474">
    <property type="entry name" value="alpha/beta-Hydrolases"/>
    <property type="match status" value="1"/>
</dbReference>
<evidence type="ECO:0000256" key="3">
    <source>
        <dbReference type="ARBA" id="ARBA00022801"/>
    </source>
</evidence>
<evidence type="ECO:0000256" key="8">
    <source>
        <dbReference type="PIRSR" id="PIRSR000862-1"/>
    </source>
</evidence>
<feature type="active site" description="Charge relay system" evidence="8">
    <location>
        <position position="348"/>
    </location>
</feature>
<dbReference type="FunFam" id="3.40.50.1820:FF:000021">
    <property type="entry name" value="Lipase"/>
    <property type="match status" value="1"/>
</dbReference>
<sequence length="406" mass="45654">MMVGFKVLVLFLSLGLICFSSALSFTSNIQEDATLTAIELIEKYGYSAEKHHVITEDGYILEMHRISGSGVSPTADGKPIVFLMHGLLSCSVDFIVMGPGNGLGYILADSGYDVWMGNARSNTYSKNHTTITHSSKKSFYDFSWHEIGYYDLPAMIDYVLEQTNKEKLFYIGFSQGTTAFWVMNSLRTEYNDKIKAMIALAPVAYTKHVRSPLIKLLAYSSYPTSVLMNLVGLHEFMPSSSLTTVAGQTFCNDDTWTQFMCSNLLFLIAGFNKEQLNTTAMPVIFAHTPAGASTRQIFHYTQGITSGRFRQYDHGTLKNLKVYHSLTPPNYDLSLVTTPVHLIYGNNDWLAGVRDVKKLYGKLGNPVELINVEDSKWNHLDFMYGIDAYQYIYKPILSILSKNYND</sequence>
<dbReference type="InterPro" id="IPR029058">
    <property type="entry name" value="AB_hydrolase_fold"/>
</dbReference>
<evidence type="ECO:0000313" key="11">
    <source>
        <dbReference type="Proteomes" id="UP000694920"/>
    </source>
</evidence>
<dbReference type="InterPro" id="IPR006693">
    <property type="entry name" value="AB_hydrolase_lipase"/>
</dbReference>
<evidence type="ECO:0000256" key="9">
    <source>
        <dbReference type="SAM" id="SignalP"/>
    </source>
</evidence>
<feature type="domain" description="Partial AB-hydrolase lipase" evidence="10">
    <location>
        <begin position="39"/>
        <end position="97"/>
    </location>
</feature>
<protein>
    <recommendedName>
        <fullName evidence="7">Lipase</fullName>
    </recommendedName>
</protein>
<gene>
    <name evidence="12" type="primary">LOC107273657</name>
</gene>
<dbReference type="GeneID" id="107273657"/>
<evidence type="ECO:0000256" key="5">
    <source>
        <dbReference type="ARBA" id="ARBA00023098"/>
    </source>
</evidence>
<evidence type="ECO:0000256" key="6">
    <source>
        <dbReference type="ARBA" id="ARBA00023180"/>
    </source>
</evidence>
<dbReference type="Pfam" id="PF04083">
    <property type="entry name" value="Abhydro_lipase"/>
    <property type="match status" value="1"/>
</dbReference>
<dbReference type="KEGG" id="ccin:107273657"/>
<evidence type="ECO:0000256" key="4">
    <source>
        <dbReference type="ARBA" id="ARBA00022963"/>
    </source>
</evidence>
<evidence type="ECO:0000313" key="12">
    <source>
        <dbReference type="RefSeq" id="XP_024946768.1"/>
    </source>
</evidence>
<name>A0AAJ7RTD6_CEPCN</name>
<keyword evidence="3 7" id="KW-0378">Hydrolase</keyword>
<dbReference type="PIRSF" id="PIRSF000862">
    <property type="entry name" value="Steryl_ester_lip"/>
    <property type="match status" value="1"/>
</dbReference>
<accession>A0AAJ7RTD6</accession>
<keyword evidence="5" id="KW-0443">Lipid metabolism</keyword>
<feature type="chain" id="PRO_5042500940" description="Lipase" evidence="9">
    <location>
        <begin position="23"/>
        <end position="406"/>
    </location>
</feature>
<evidence type="ECO:0000259" key="10">
    <source>
        <dbReference type="Pfam" id="PF04083"/>
    </source>
</evidence>
<dbReference type="InterPro" id="IPR025483">
    <property type="entry name" value="Lipase_euk"/>
</dbReference>
<keyword evidence="2 9" id="KW-0732">Signal</keyword>
<dbReference type="GO" id="GO:0016788">
    <property type="term" value="F:hydrolase activity, acting on ester bonds"/>
    <property type="evidence" value="ECO:0007669"/>
    <property type="project" value="InterPro"/>
</dbReference>